<feature type="compositionally biased region" description="Basic and acidic residues" evidence="1">
    <location>
        <begin position="16"/>
        <end position="26"/>
    </location>
</feature>
<name>K1XB02_MARBU</name>
<dbReference type="KEGG" id="mbe:MBM_03685"/>
<dbReference type="EMBL" id="JH921434">
    <property type="protein sequence ID" value="EKD17913.1"/>
    <property type="molecule type" value="Genomic_DNA"/>
</dbReference>
<dbReference type="Proteomes" id="UP000006753">
    <property type="component" value="Unassembled WGS sequence"/>
</dbReference>
<keyword evidence="3" id="KW-1185">Reference proteome</keyword>
<proteinExistence type="predicted"/>
<evidence type="ECO:0000256" key="1">
    <source>
        <dbReference type="SAM" id="MobiDB-lite"/>
    </source>
</evidence>
<dbReference type="OrthoDB" id="4540223at2759"/>
<organism evidence="2 3">
    <name type="scientific">Marssonina brunnea f. sp. multigermtubi (strain MB_m1)</name>
    <name type="common">Marssonina leaf spot fungus</name>
    <dbReference type="NCBI Taxonomy" id="1072389"/>
    <lineage>
        <taxon>Eukaryota</taxon>
        <taxon>Fungi</taxon>
        <taxon>Dikarya</taxon>
        <taxon>Ascomycota</taxon>
        <taxon>Pezizomycotina</taxon>
        <taxon>Leotiomycetes</taxon>
        <taxon>Helotiales</taxon>
        <taxon>Drepanopezizaceae</taxon>
        <taxon>Drepanopeziza</taxon>
    </lineage>
</organism>
<dbReference type="Pfam" id="PF19287">
    <property type="entry name" value="DUF5910"/>
    <property type="match status" value="1"/>
</dbReference>
<dbReference type="AlphaFoldDB" id="K1XB02"/>
<feature type="compositionally biased region" description="Pro residues" evidence="1">
    <location>
        <begin position="56"/>
        <end position="65"/>
    </location>
</feature>
<dbReference type="InParanoid" id="K1XB02"/>
<sequence>MQFRLSRLSISLSTAGERKKEEELTVRKGQAPRTEEGRRTARVTPSLPAFEELTNPPLPPSPNTVPEPAGWPAQPGDWHCALTADSRKLERIGKAWIKYTWIREKDDEIELFNLIGDEERIVEYLGTLVAEPERALRFSDVGAREELQMLIPTAVVNGGDLDLWAVCFETEAELRAFSDEVVDWEAWGDIQGEPQHGYS</sequence>
<feature type="region of interest" description="Disordered" evidence="1">
    <location>
        <begin position="1"/>
        <end position="67"/>
    </location>
</feature>
<dbReference type="HOGENOM" id="CLU_091777_0_0_1"/>
<evidence type="ECO:0000313" key="2">
    <source>
        <dbReference type="EMBL" id="EKD17913.1"/>
    </source>
</evidence>
<accession>K1XB02</accession>
<evidence type="ECO:0000313" key="3">
    <source>
        <dbReference type="Proteomes" id="UP000006753"/>
    </source>
</evidence>
<reference evidence="2 3" key="1">
    <citation type="journal article" date="2012" name="BMC Genomics">
        <title>Sequencing the genome of Marssonina brunnea reveals fungus-poplar co-evolution.</title>
        <authorList>
            <person name="Zhu S."/>
            <person name="Cao Y.-Z."/>
            <person name="Jiang C."/>
            <person name="Tan B.-Y."/>
            <person name="Wang Z."/>
            <person name="Feng S."/>
            <person name="Zhang L."/>
            <person name="Su X.-H."/>
            <person name="Brejova B."/>
            <person name="Vinar T."/>
            <person name="Xu M."/>
            <person name="Wang M.-X."/>
            <person name="Zhang S.-G."/>
            <person name="Huang M.-R."/>
            <person name="Wu R."/>
            <person name="Zhou Y."/>
        </authorList>
    </citation>
    <scope>NUCLEOTIDE SEQUENCE [LARGE SCALE GENOMIC DNA]</scope>
    <source>
        <strain evidence="2 3">MB_m1</strain>
    </source>
</reference>
<dbReference type="InterPro" id="IPR045564">
    <property type="entry name" value="DUF5910"/>
</dbReference>
<protein>
    <submittedName>
        <fullName evidence="2">Uncharacterized protein</fullName>
    </submittedName>
</protein>
<gene>
    <name evidence="2" type="ORF">MBM_03685</name>
</gene>